<name>A0A0A9HGN8_ARUDO</name>
<reference evidence="1" key="1">
    <citation type="submission" date="2014-09" db="EMBL/GenBank/DDBJ databases">
        <authorList>
            <person name="Magalhaes I.L.F."/>
            <person name="Oliveira U."/>
            <person name="Santos F.R."/>
            <person name="Vidigal T.H.D.A."/>
            <person name="Brescovit A.D."/>
            <person name="Santos A.J."/>
        </authorList>
    </citation>
    <scope>NUCLEOTIDE SEQUENCE</scope>
    <source>
        <tissue evidence="1">Shoot tissue taken approximately 20 cm above the soil surface</tissue>
    </source>
</reference>
<organism evidence="1">
    <name type="scientific">Arundo donax</name>
    <name type="common">Giant reed</name>
    <name type="synonym">Donax arundinaceus</name>
    <dbReference type="NCBI Taxonomy" id="35708"/>
    <lineage>
        <taxon>Eukaryota</taxon>
        <taxon>Viridiplantae</taxon>
        <taxon>Streptophyta</taxon>
        <taxon>Embryophyta</taxon>
        <taxon>Tracheophyta</taxon>
        <taxon>Spermatophyta</taxon>
        <taxon>Magnoliopsida</taxon>
        <taxon>Liliopsida</taxon>
        <taxon>Poales</taxon>
        <taxon>Poaceae</taxon>
        <taxon>PACMAD clade</taxon>
        <taxon>Arundinoideae</taxon>
        <taxon>Arundineae</taxon>
        <taxon>Arundo</taxon>
    </lineage>
</organism>
<evidence type="ECO:0000313" key="1">
    <source>
        <dbReference type="EMBL" id="JAE35917.1"/>
    </source>
</evidence>
<reference evidence="1" key="2">
    <citation type="journal article" date="2015" name="Data Brief">
        <title>Shoot transcriptome of the giant reed, Arundo donax.</title>
        <authorList>
            <person name="Barrero R.A."/>
            <person name="Guerrero F.D."/>
            <person name="Moolhuijzen P."/>
            <person name="Goolsby J.A."/>
            <person name="Tidwell J."/>
            <person name="Bellgard S.E."/>
            <person name="Bellgard M.I."/>
        </authorList>
    </citation>
    <scope>NUCLEOTIDE SEQUENCE</scope>
    <source>
        <tissue evidence="1">Shoot tissue taken approximately 20 cm above the soil surface</tissue>
    </source>
</reference>
<accession>A0A0A9HGN8</accession>
<dbReference type="EMBL" id="GBRH01161979">
    <property type="protein sequence ID" value="JAE35917.1"/>
    <property type="molecule type" value="Transcribed_RNA"/>
</dbReference>
<sequence>MVASSTDGISPLILGTCWTRQNKNYLTRVIENVVAQWETQKIIADIHNSFIFFSVMMIMEKERTICTTAIDIIG</sequence>
<proteinExistence type="predicted"/>
<dbReference type="AlphaFoldDB" id="A0A0A9HGN8"/>
<protein>
    <submittedName>
        <fullName evidence="1">Uncharacterized protein</fullName>
    </submittedName>
</protein>